<organism evidence="7 8">
    <name type="scientific">Acidisoma silvae</name>
    <dbReference type="NCBI Taxonomy" id="2802396"/>
    <lineage>
        <taxon>Bacteria</taxon>
        <taxon>Pseudomonadati</taxon>
        <taxon>Pseudomonadota</taxon>
        <taxon>Alphaproteobacteria</taxon>
        <taxon>Acetobacterales</taxon>
        <taxon>Acidocellaceae</taxon>
        <taxon>Acidisoma</taxon>
    </lineage>
</organism>
<accession>A0A963YUK6</accession>
<evidence type="ECO:0000256" key="2">
    <source>
        <dbReference type="ARBA" id="ARBA00022692"/>
    </source>
</evidence>
<keyword evidence="2 5" id="KW-0812">Transmembrane</keyword>
<evidence type="ECO:0000259" key="6">
    <source>
        <dbReference type="Pfam" id="PF07219"/>
    </source>
</evidence>
<sequence length="437" mass="46177">MRRVIGFLILAAILVGIAFGLGTLPGEMSATVGTYSFAASLPIVALAVIILFALLYVLIRLVAAIFGAPGRFGRGRHQRQLRQGERAVTRAFAALAAADPKAAKREADRARRLLPQSPMALLISAETARLSGKTEEAEASYRRLAEQSDSAFLGLRGLLRQALDAGDWTLAADLARRAELAHPGAPWLRAERAKLALRTGAWAEALALSGPEAPRAVMATAAADAASDAAQALRLARDAFAADPSLAPAALAYASRLRARGEERKADGVIEKAWTRGPHPDLATFYMARDSDVMARLKAADRLAKCNPEHGESHLILARAALAARLTGQARQEAQAAIAAGLDQRRVWVLRADIEEADAAAGGGEGATFAAHEALRRSQTAQPDPRWRCAACTAEQVEWHPSCPVCGTVGQVAWTNAMAPATRAGGPVITLLPGEAI</sequence>
<feature type="transmembrane region" description="Helical" evidence="5">
    <location>
        <begin position="44"/>
        <end position="68"/>
    </location>
</feature>
<evidence type="ECO:0000313" key="8">
    <source>
        <dbReference type="Proteomes" id="UP000708298"/>
    </source>
</evidence>
<evidence type="ECO:0000256" key="1">
    <source>
        <dbReference type="ARBA" id="ARBA00004370"/>
    </source>
</evidence>
<evidence type="ECO:0000256" key="4">
    <source>
        <dbReference type="ARBA" id="ARBA00023136"/>
    </source>
</evidence>
<dbReference type="InterPro" id="IPR010817">
    <property type="entry name" value="HemY_N"/>
</dbReference>
<gene>
    <name evidence="7" type="ORF">ASILVAE211_19325</name>
</gene>
<dbReference type="AlphaFoldDB" id="A0A963YUK6"/>
<keyword evidence="4 5" id="KW-0472">Membrane</keyword>
<reference evidence="7" key="1">
    <citation type="journal article" date="2021" name="Microorganisms">
        <title>Acidisoma silvae sp. nov. and Acidisomacellulosilytica sp. nov., Two Acidophilic Bacteria Isolated from Decaying Wood, Hydrolyzing Cellulose and Producing Poly-3-hydroxybutyrate.</title>
        <authorList>
            <person name="Mieszkin S."/>
            <person name="Pouder E."/>
            <person name="Uroz S."/>
            <person name="Simon-Colin C."/>
            <person name="Alain K."/>
        </authorList>
    </citation>
    <scope>NUCLEOTIDE SEQUENCE</scope>
    <source>
        <strain evidence="7">HW T2.11</strain>
    </source>
</reference>
<evidence type="ECO:0000256" key="5">
    <source>
        <dbReference type="SAM" id="Phobius"/>
    </source>
</evidence>
<evidence type="ECO:0000313" key="7">
    <source>
        <dbReference type="EMBL" id="MCB8877356.1"/>
    </source>
</evidence>
<evidence type="ECO:0000256" key="3">
    <source>
        <dbReference type="ARBA" id="ARBA00022989"/>
    </source>
</evidence>
<comment type="subcellular location">
    <subcellularLocation>
        <location evidence="1">Membrane</location>
    </subcellularLocation>
</comment>
<keyword evidence="8" id="KW-1185">Reference proteome</keyword>
<dbReference type="RefSeq" id="WP_227323008.1">
    <property type="nucleotide sequence ID" value="NZ_JAESVB010000012.1"/>
</dbReference>
<reference evidence="7" key="2">
    <citation type="submission" date="2021-01" db="EMBL/GenBank/DDBJ databases">
        <authorList>
            <person name="Mieszkin S."/>
            <person name="Pouder E."/>
            <person name="Alain K."/>
        </authorList>
    </citation>
    <scope>NUCLEOTIDE SEQUENCE</scope>
    <source>
        <strain evidence="7">HW T2.11</strain>
    </source>
</reference>
<proteinExistence type="predicted"/>
<dbReference type="SUPFAM" id="SSF48452">
    <property type="entry name" value="TPR-like"/>
    <property type="match status" value="1"/>
</dbReference>
<dbReference type="InterPro" id="IPR011990">
    <property type="entry name" value="TPR-like_helical_dom_sf"/>
</dbReference>
<dbReference type="Proteomes" id="UP000708298">
    <property type="component" value="Unassembled WGS sequence"/>
</dbReference>
<dbReference type="GO" id="GO:0016020">
    <property type="term" value="C:membrane"/>
    <property type="evidence" value="ECO:0007669"/>
    <property type="project" value="UniProtKB-SubCell"/>
</dbReference>
<keyword evidence="3 5" id="KW-1133">Transmembrane helix</keyword>
<comment type="caution">
    <text evidence="7">The sequence shown here is derived from an EMBL/GenBank/DDBJ whole genome shotgun (WGS) entry which is preliminary data.</text>
</comment>
<feature type="domain" description="HemY N-terminal" evidence="6">
    <location>
        <begin position="27"/>
        <end position="132"/>
    </location>
</feature>
<dbReference type="Gene3D" id="1.25.40.10">
    <property type="entry name" value="Tetratricopeptide repeat domain"/>
    <property type="match status" value="1"/>
</dbReference>
<dbReference type="Pfam" id="PF07219">
    <property type="entry name" value="HemY_N"/>
    <property type="match status" value="1"/>
</dbReference>
<dbReference type="EMBL" id="JAESVB010000012">
    <property type="protein sequence ID" value="MCB8877356.1"/>
    <property type="molecule type" value="Genomic_DNA"/>
</dbReference>
<protein>
    <submittedName>
        <fullName evidence="7">Heme biosynthesis protein HemY</fullName>
    </submittedName>
</protein>
<name>A0A963YUK6_9PROT</name>